<reference evidence="2 3" key="1">
    <citation type="submission" date="2013-07" db="EMBL/GenBank/DDBJ databases">
        <title>Comparative Genomic and Metabolomic Analysis of Twelve Strains of Pseudoalteromonas luteoviolacea.</title>
        <authorList>
            <person name="Vynne N.G."/>
            <person name="Mansson M."/>
            <person name="Gram L."/>
        </authorList>
    </citation>
    <scope>NUCLEOTIDE SEQUENCE [LARGE SCALE GENOMIC DNA]</scope>
    <source>
        <strain evidence="2 3">DSM 6061</strain>
    </source>
</reference>
<evidence type="ECO:0000313" key="2">
    <source>
        <dbReference type="EMBL" id="KZN47532.1"/>
    </source>
</evidence>
<name>A0A167CDH7_9GAMM</name>
<gene>
    <name evidence="2" type="ORF">N475_06540</name>
</gene>
<feature type="region of interest" description="Disordered" evidence="1">
    <location>
        <begin position="1"/>
        <end position="45"/>
    </location>
</feature>
<proteinExistence type="predicted"/>
<protein>
    <submittedName>
        <fullName evidence="2">Uncharacterized protein</fullName>
    </submittedName>
</protein>
<accession>A0A167CDH7</accession>
<dbReference type="AlphaFoldDB" id="A0A167CDH7"/>
<dbReference type="EMBL" id="AUYB01000013">
    <property type="protein sequence ID" value="KZN47532.1"/>
    <property type="molecule type" value="Genomic_DNA"/>
</dbReference>
<evidence type="ECO:0000256" key="1">
    <source>
        <dbReference type="SAM" id="MobiDB-lite"/>
    </source>
</evidence>
<dbReference type="Proteomes" id="UP000076643">
    <property type="component" value="Unassembled WGS sequence"/>
</dbReference>
<evidence type="ECO:0000313" key="3">
    <source>
        <dbReference type="Proteomes" id="UP000076643"/>
    </source>
</evidence>
<organism evidence="2 3">
    <name type="scientific">Pseudoalteromonas luteoviolacea DSM 6061</name>
    <dbReference type="NCBI Taxonomy" id="1365250"/>
    <lineage>
        <taxon>Bacteria</taxon>
        <taxon>Pseudomonadati</taxon>
        <taxon>Pseudomonadota</taxon>
        <taxon>Gammaproteobacteria</taxon>
        <taxon>Alteromonadales</taxon>
        <taxon>Pseudoalteromonadaceae</taxon>
        <taxon>Pseudoalteromonas</taxon>
    </lineage>
</organism>
<dbReference type="RefSeq" id="WP_155730874.1">
    <property type="nucleotide sequence ID" value="NZ_AQHB01000039.1"/>
</dbReference>
<feature type="compositionally biased region" description="Polar residues" evidence="1">
    <location>
        <begin position="13"/>
        <end position="34"/>
    </location>
</feature>
<comment type="caution">
    <text evidence="2">The sequence shown here is derived from an EMBL/GenBank/DDBJ whole genome shotgun (WGS) entry which is preliminary data.</text>
</comment>
<dbReference type="PATRIC" id="fig|1365250.3.peg.190"/>
<feature type="compositionally biased region" description="Basic and acidic residues" evidence="1">
    <location>
        <begin position="35"/>
        <end position="45"/>
    </location>
</feature>
<keyword evidence="3" id="KW-1185">Reference proteome</keyword>
<sequence length="45" mass="4935">MKALTKNLCKKTQGGNSRSPDLPQQQSRALPSHTQTDDMAKIVLP</sequence>